<dbReference type="GO" id="GO:0006313">
    <property type="term" value="P:DNA transposition"/>
    <property type="evidence" value="ECO:0007669"/>
    <property type="project" value="InterPro"/>
</dbReference>
<dbReference type="NCBIfam" id="NF033542">
    <property type="entry name" value="transpos_IS110"/>
    <property type="match status" value="1"/>
</dbReference>
<dbReference type="OrthoDB" id="3188901at2"/>
<dbReference type="InterPro" id="IPR003346">
    <property type="entry name" value="Transposase_20"/>
</dbReference>
<evidence type="ECO:0000313" key="5">
    <source>
        <dbReference type="Proteomes" id="UP000323876"/>
    </source>
</evidence>
<dbReference type="Proteomes" id="UP000323876">
    <property type="component" value="Unassembled WGS sequence"/>
</dbReference>
<comment type="caution">
    <text evidence="3">The sequence shown here is derived from an EMBL/GenBank/DDBJ whole genome shotgun (WGS) entry which is preliminary data.</text>
</comment>
<organism evidence="3 5">
    <name type="scientific">Nocardia colli</name>
    <dbReference type="NCBI Taxonomy" id="2545717"/>
    <lineage>
        <taxon>Bacteria</taxon>
        <taxon>Bacillati</taxon>
        <taxon>Actinomycetota</taxon>
        <taxon>Actinomycetes</taxon>
        <taxon>Mycobacteriales</taxon>
        <taxon>Nocardiaceae</taxon>
        <taxon>Nocardia</taxon>
    </lineage>
</organism>
<dbReference type="GO" id="GO:0003677">
    <property type="term" value="F:DNA binding"/>
    <property type="evidence" value="ECO:0007669"/>
    <property type="project" value="InterPro"/>
</dbReference>
<feature type="domain" description="Transposase IS110-like N-terminal" evidence="1">
    <location>
        <begin position="10"/>
        <end position="167"/>
    </location>
</feature>
<dbReference type="PANTHER" id="PTHR33055">
    <property type="entry name" value="TRANSPOSASE FOR INSERTION SEQUENCE ELEMENT IS1111A"/>
    <property type="match status" value="1"/>
</dbReference>
<dbReference type="Pfam" id="PF01548">
    <property type="entry name" value="DEDD_Tnp_IS110"/>
    <property type="match status" value="1"/>
</dbReference>
<keyword evidence="5" id="KW-1185">Reference proteome</keyword>
<evidence type="ECO:0000259" key="1">
    <source>
        <dbReference type="Pfam" id="PF01548"/>
    </source>
</evidence>
<evidence type="ECO:0000313" key="4">
    <source>
        <dbReference type="EMBL" id="KAA8879643.1"/>
    </source>
</evidence>
<dbReference type="Pfam" id="PF02371">
    <property type="entry name" value="Transposase_20"/>
    <property type="match status" value="1"/>
</dbReference>
<evidence type="ECO:0000313" key="3">
    <source>
        <dbReference type="EMBL" id="KAA8877185.1"/>
    </source>
</evidence>
<dbReference type="PANTHER" id="PTHR33055:SF3">
    <property type="entry name" value="PUTATIVE TRANSPOSASE FOR IS117-RELATED"/>
    <property type="match status" value="1"/>
</dbReference>
<dbReference type="AlphaFoldDB" id="A0A5N0DM45"/>
<evidence type="ECO:0000259" key="2">
    <source>
        <dbReference type="Pfam" id="PF02371"/>
    </source>
</evidence>
<accession>A0A5N0DM45</accession>
<sequence length="420" mass="45590">MMEDELDHYCGIDWAEGHHDIAIIDAGGKLVTKKRIGDDPGGFAALTQLLIDAGDTAEDPIPVAIETPRGLLVATIRASGRPVFAINPMAVARYRERHTLARAKSDHADAMTLANILRVDAHLHRALPADSELAQAISVLARAQQDGIWRRTKAGNELRSLLREYYPAFLETFSARSATNLAEPEARAVLAVAPTPAAAAKLTKSRVAAALRRAGRQRGVDGLAAQIIERLRAPQLRQPLMVETAMGRQALALLAMLNAACDGARDLEQAASELFRTHPDYAIITSFPGLADSTGARVLAELGDDRRRFADARALKSYAGSAPVTRASGKTISISYRRIKNDRLAAVGWVWAAVMVMNPGPAQQHYRQRRQHGDRHAPAVRHLFNKMLGQLYHCLQTGQVYDPAKAFGHPATKPETSAAA</sequence>
<protein>
    <submittedName>
        <fullName evidence="3">IS110 family transposase</fullName>
    </submittedName>
</protein>
<name>A0A5N0DM45_9NOCA</name>
<gene>
    <name evidence="4" type="ORF">F3087_43910</name>
    <name evidence="3" type="ORF">F3087_45650</name>
</gene>
<feature type="domain" description="Transposase IS116/IS110/IS902 C-terminal" evidence="2">
    <location>
        <begin position="282"/>
        <end position="364"/>
    </location>
</feature>
<dbReference type="RefSeq" id="WP_150408138.1">
    <property type="nucleotide sequence ID" value="NZ_VXLC01000046.1"/>
</dbReference>
<dbReference type="EMBL" id="VXLC01000060">
    <property type="protein sequence ID" value="KAA8877185.1"/>
    <property type="molecule type" value="Genomic_DNA"/>
</dbReference>
<dbReference type="InterPro" id="IPR002525">
    <property type="entry name" value="Transp_IS110-like_N"/>
</dbReference>
<dbReference type="EMBL" id="VXLC01000046">
    <property type="protein sequence ID" value="KAA8879643.1"/>
    <property type="molecule type" value="Genomic_DNA"/>
</dbReference>
<dbReference type="GO" id="GO:0004803">
    <property type="term" value="F:transposase activity"/>
    <property type="evidence" value="ECO:0007669"/>
    <property type="project" value="InterPro"/>
</dbReference>
<proteinExistence type="predicted"/>
<reference evidence="3 5" key="1">
    <citation type="submission" date="2019-09" db="EMBL/GenBank/DDBJ databases">
        <authorList>
            <person name="Wang X."/>
        </authorList>
    </citation>
    <scope>NUCLEOTIDE SEQUENCE [LARGE SCALE GENOMIC DNA]</scope>
    <source>
        <strain evidence="3 5">CICC 11023</strain>
    </source>
</reference>
<dbReference type="InterPro" id="IPR047650">
    <property type="entry name" value="Transpos_IS110"/>
</dbReference>